<dbReference type="Proteomes" id="UP001595387">
    <property type="component" value="Unassembled WGS sequence"/>
</dbReference>
<dbReference type="Pfam" id="PF01546">
    <property type="entry name" value="Peptidase_M20"/>
    <property type="match status" value="1"/>
</dbReference>
<dbReference type="SUPFAM" id="SSF55031">
    <property type="entry name" value="Bacterial exopeptidase dimerisation domain"/>
    <property type="match status" value="1"/>
</dbReference>
<dbReference type="InterPro" id="IPR036264">
    <property type="entry name" value="Bact_exopeptidase_dim_dom"/>
</dbReference>
<dbReference type="CDD" id="cd03886">
    <property type="entry name" value="M20_Acy1"/>
    <property type="match status" value="1"/>
</dbReference>
<dbReference type="InterPro" id="IPR011650">
    <property type="entry name" value="Peptidase_M20_dimer"/>
</dbReference>
<dbReference type="SUPFAM" id="SSF53187">
    <property type="entry name" value="Zn-dependent exopeptidases"/>
    <property type="match status" value="1"/>
</dbReference>
<sequence>MSNDHPIVEQANSLLNELIKWRRTFHQHPELSFREFGTSQFVVETLQKMEGMNIERGIGVETSVVGTLTSGEGPTIAIRADMDALPITEENTASYSSKNNGVMHACGHDAHTAVLLGTASILANLFKKNEVKGTVKFIFQPAEESTDQHGLSGSPYMLQAGAYDNADAAIALHVCPWLPVGHFQMNDGYSMANVDVFEAKIFGTGGHGAYPELGTDPIWMLGPVMQALHGIIARKVSALDAGVISIGQIHAGTASNIIPTEVSLQGTIRSYTSETRDLLALELMKAFSIAENLGGNFSLNVQKGEPALNNSAIINDLITGAISDTYPELQIINRPFGLGGEDFGYVTQKLPGSMFFLGCAQIDGVQRDLHTPNFDMDESSLPIGTAILVQTAIKFLNGEVILPHN</sequence>
<dbReference type="Gene3D" id="3.30.70.360">
    <property type="match status" value="1"/>
</dbReference>
<dbReference type="PANTHER" id="PTHR11014:SF63">
    <property type="entry name" value="METALLOPEPTIDASE, PUTATIVE (AFU_ORTHOLOGUE AFUA_6G09600)-RELATED"/>
    <property type="match status" value="1"/>
</dbReference>
<dbReference type="InterPro" id="IPR017439">
    <property type="entry name" value="Amidohydrolase"/>
</dbReference>
<proteinExistence type="predicted"/>
<dbReference type="Pfam" id="PF07687">
    <property type="entry name" value="M20_dimer"/>
    <property type="match status" value="1"/>
</dbReference>
<comment type="caution">
    <text evidence="2">The sequence shown here is derived from an EMBL/GenBank/DDBJ whole genome shotgun (WGS) entry which is preliminary data.</text>
</comment>
<dbReference type="PANTHER" id="PTHR11014">
    <property type="entry name" value="PEPTIDASE M20 FAMILY MEMBER"/>
    <property type="match status" value="1"/>
</dbReference>
<evidence type="ECO:0000313" key="2">
    <source>
        <dbReference type="EMBL" id="MFC2949414.1"/>
    </source>
</evidence>
<protein>
    <submittedName>
        <fullName evidence="2">M20 family metallopeptidase</fullName>
    </submittedName>
</protein>
<organism evidence="2 3">
    <name type="scientific">Virgibacillus sediminis</name>
    <dbReference type="NCBI Taxonomy" id="202260"/>
    <lineage>
        <taxon>Bacteria</taxon>
        <taxon>Bacillati</taxon>
        <taxon>Bacillota</taxon>
        <taxon>Bacilli</taxon>
        <taxon>Bacillales</taxon>
        <taxon>Bacillaceae</taxon>
        <taxon>Virgibacillus</taxon>
    </lineage>
</organism>
<name>A0ABV7A9C9_9BACI</name>
<evidence type="ECO:0000313" key="3">
    <source>
        <dbReference type="Proteomes" id="UP001595387"/>
    </source>
</evidence>
<feature type="domain" description="Peptidase M20 dimerisation" evidence="1">
    <location>
        <begin position="197"/>
        <end position="281"/>
    </location>
</feature>
<dbReference type="InterPro" id="IPR002933">
    <property type="entry name" value="Peptidase_M20"/>
</dbReference>
<keyword evidence="3" id="KW-1185">Reference proteome</keyword>
<gene>
    <name evidence="2" type="ORF">ACFODW_13920</name>
</gene>
<reference evidence="3" key="1">
    <citation type="journal article" date="2019" name="Int. J. Syst. Evol. Microbiol.">
        <title>The Global Catalogue of Microorganisms (GCM) 10K type strain sequencing project: providing services to taxonomists for standard genome sequencing and annotation.</title>
        <authorList>
            <consortium name="The Broad Institute Genomics Platform"/>
            <consortium name="The Broad Institute Genome Sequencing Center for Infectious Disease"/>
            <person name="Wu L."/>
            <person name="Ma J."/>
        </authorList>
    </citation>
    <scope>NUCLEOTIDE SEQUENCE [LARGE SCALE GENOMIC DNA]</scope>
    <source>
        <strain evidence="3">KCTC 13193</strain>
    </source>
</reference>
<dbReference type="EMBL" id="JBHRRZ010000036">
    <property type="protein sequence ID" value="MFC2949414.1"/>
    <property type="molecule type" value="Genomic_DNA"/>
</dbReference>
<dbReference type="RefSeq" id="WP_390307384.1">
    <property type="nucleotide sequence ID" value="NZ_JBHRRZ010000036.1"/>
</dbReference>
<dbReference type="NCBIfam" id="TIGR01891">
    <property type="entry name" value="amidohydrolases"/>
    <property type="match status" value="1"/>
</dbReference>
<accession>A0ABV7A9C9</accession>
<dbReference type="PIRSF" id="PIRSF005962">
    <property type="entry name" value="Pept_M20D_amidohydro"/>
    <property type="match status" value="1"/>
</dbReference>
<evidence type="ECO:0000259" key="1">
    <source>
        <dbReference type="Pfam" id="PF07687"/>
    </source>
</evidence>
<dbReference type="Gene3D" id="3.40.630.10">
    <property type="entry name" value="Zn peptidases"/>
    <property type="match status" value="1"/>
</dbReference>